<dbReference type="AlphaFoldDB" id="A0A0B7AQA6"/>
<feature type="non-terminal residue" evidence="2">
    <location>
        <position position="379"/>
    </location>
</feature>
<feature type="compositionally biased region" description="Acidic residues" evidence="1">
    <location>
        <begin position="71"/>
        <end position="81"/>
    </location>
</feature>
<feature type="region of interest" description="Disordered" evidence="1">
    <location>
        <begin position="262"/>
        <end position="305"/>
    </location>
</feature>
<protein>
    <submittedName>
        <fullName evidence="2">Uncharacterized protein</fullName>
    </submittedName>
</protein>
<dbReference type="EMBL" id="HACG01036349">
    <property type="protein sequence ID" value="CEK83214.1"/>
    <property type="molecule type" value="Transcribed_RNA"/>
</dbReference>
<reference evidence="2" key="1">
    <citation type="submission" date="2014-12" db="EMBL/GenBank/DDBJ databases">
        <title>Insight into the proteome of Arion vulgaris.</title>
        <authorList>
            <person name="Aradska J."/>
            <person name="Bulat T."/>
            <person name="Smidak R."/>
            <person name="Sarate P."/>
            <person name="Gangsoo J."/>
            <person name="Sialana F."/>
            <person name="Bilban M."/>
            <person name="Lubec G."/>
        </authorList>
    </citation>
    <scope>NUCLEOTIDE SEQUENCE</scope>
    <source>
        <tissue evidence="2">Skin</tissue>
    </source>
</reference>
<feature type="compositionally biased region" description="Basic and acidic residues" evidence="1">
    <location>
        <begin position="116"/>
        <end position="141"/>
    </location>
</feature>
<evidence type="ECO:0000313" key="2">
    <source>
        <dbReference type="EMBL" id="CEK83214.1"/>
    </source>
</evidence>
<name>A0A0B7AQA6_9EUPU</name>
<accession>A0A0B7AQA6</accession>
<sequence length="379" mass="42434">QEFSFDKKADETSMEISFANLSKSRAHSASRVSEMNVSYVDKSFKQYRESPHPSGKNKSGQTSLKAVIISDSEETSDESDQDESHGATKGLEKLKISHKEELPEPEIISVTHKSNKKDVCHTGESTRKSKEFSGEERKSKNAIESCNQPRPSQKSDFQASSATSIFNDKVSSQKNVQEHTTPVNSHHTSADSLSRKFYSPEYLRTIICRQEQMNSELRKFQSNMRSISLDSLPDNGQRFLDKIKTMQNNIQDIDNEIKEVKSHLGSLSHSQQTSSTTNPVRDGASASDHHMVNQDSSSSKQKMHLKVEETMNQASIKLNTASGKNNKGPDLLTGAVSQQPLQQHQYAQDFMHLPQHLQQLFAANPQAMTLYGGRMTAQQ</sequence>
<evidence type="ECO:0000256" key="1">
    <source>
        <dbReference type="SAM" id="MobiDB-lite"/>
    </source>
</evidence>
<proteinExistence type="predicted"/>
<feature type="region of interest" description="Disordered" evidence="1">
    <location>
        <begin position="44"/>
        <end position="192"/>
    </location>
</feature>
<feature type="compositionally biased region" description="Polar residues" evidence="1">
    <location>
        <begin position="142"/>
        <end position="192"/>
    </location>
</feature>
<feature type="compositionally biased region" description="Low complexity" evidence="1">
    <location>
        <begin position="263"/>
        <end position="276"/>
    </location>
</feature>
<gene>
    <name evidence="2" type="primary">ORF135866</name>
</gene>
<organism evidence="2">
    <name type="scientific">Arion vulgaris</name>
    <dbReference type="NCBI Taxonomy" id="1028688"/>
    <lineage>
        <taxon>Eukaryota</taxon>
        <taxon>Metazoa</taxon>
        <taxon>Spiralia</taxon>
        <taxon>Lophotrochozoa</taxon>
        <taxon>Mollusca</taxon>
        <taxon>Gastropoda</taxon>
        <taxon>Heterobranchia</taxon>
        <taxon>Euthyneura</taxon>
        <taxon>Panpulmonata</taxon>
        <taxon>Eupulmonata</taxon>
        <taxon>Stylommatophora</taxon>
        <taxon>Helicina</taxon>
        <taxon>Arionoidea</taxon>
        <taxon>Arionidae</taxon>
        <taxon>Arion</taxon>
    </lineage>
</organism>
<feature type="compositionally biased region" description="Basic and acidic residues" evidence="1">
    <location>
        <begin position="82"/>
        <end position="102"/>
    </location>
</feature>
<feature type="non-terminal residue" evidence="2">
    <location>
        <position position="1"/>
    </location>
</feature>